<accession>A0A3N0XQ58</accession>
<dbReference type="EMBL" id="RJVU01064619">
    <property type="protein sequence ID" value="ROJ13875.1"/>
    <property type="molecule type" value="Genomic_DNA"/>
</dbReference>
<dbReference type="PANTHER" id="PTHR12610:SF12">
    <property type="entry name" value="SEQUENCE-SPECIFIC SINGLE-STRANDED DNA-BINDING PROTEIN, ISOFORM D"/>
    <property type="match status" value="1"/>
</dbReference>
<keyword evidence="2" id="KW-0539">Nucleus</keyword>
<name>A0A3N0XQ58_ANAGA</name>
<evidence type="ECO:0000256" key="1">
    <source>
        <dbReference type="ARBA" id="ARBA00004123"/>
    </source>
</evidence>
<organism evidence="3 4">
    <name type="scientific">Anabarilius grahami</name>
    <name type="common">Kanglang fish</name>
    <name type="synonym">Barilius grahami</name>
    <dbReference type="NCBI Taxonomy" id="495550"/>
    <lineage>
        <taxon>Eukaryota</taxon>
        <taxon>Metazoa</taxon>
        <taxon>Chordata</taxon>
        <taxon>Craniata</taxon>
        <taxon>Vertebrata</taxon>
        <taxon>Euteleostomi</taxon>
        <taxon>Actinopterygii</taxon>
        <taxon>Neopterygii</taxon>
        <taxon>Teleostei</taxon>
        <taxon>Ostariophysi</taxon>
        <taxon>Cypriniformes</taxon>
        <taxon>Xenocyprididae</taxon>
        <taxon>Xenocypridinae</taxon>
        <taxon>Xenocypridinae incertae sedis</taxon>
        <taxon>Anabarilius</taxon>
    </lineage>
</organism>
<comment type="caution">
    <text evidence="3">The sequence shown here is derived from an EMBL/GenBank/DDBJ whole genome shotgun (WGS) entry which is preliminary data.</text>
</comment>
<protein>
    <submittedName>
        <fullName evidence="3">Single-stranded DNA-binding protein 3</fullName>
    </submittedName>
</protein>
<gene>
    <name evidence="3" type="ORF">DPX16_19750</name>
</gene>
<evidence type="ECO:0000256" key="2">
    <source>
        <dbReference type="ARBA" id="ARBA00023242"/>
    </source>
</evidence>
<dbReference type="InterPro" id="IPR008116">
    <property type="entry name" value="SSDP_DNA-bd"/>
</dbReference>
<dbReference type="AlphaFoldDB" id="A0A3N0XQ58"/>
<sequence>MHHGFPPIVHDLAVAGSVEADGVRGGLHVDSWSIRKHRSQAGRRVYLQRKTCSRKIRWEKNITLGEPPGFLHSCVFWDLYCAAPERRDTCDHSSEAKAFHDYVSDACLIHPSLAHSGIRDLLFHHVVKPLKCSSVV</sequence>
<evidence type="ECO:0000313" key="3">
    <source>
        <dbReference type="EMBL" id="ROJ13875.1"/>
    </source>
</evidence>
<dbReference type="GO" id="GO:0045944">
    <property type="term" value="P:positive regulation of transcription by RNA polymerase II"/>
    <property type="evidence" value="ECO:0007669"/>
    <property type="project" value="TreeGrafter"/>
</dbReference>
<dbReference type="PRINTS" id="PR01743">
    <property type="entry name" value="SSDNABINDING"/>
</dbReference>
<keyword evidence="4" id="KW-1185">Reference proteome</keyword>
<dbReference type="GO" id="GO:0003697">
    <property type="term" value="F:single-stranded DNA binding"/>
    <property type="evidence" value="ECO:0007669"/>
    <property type="project" value="InterPro"/>
</dbReference>
<dbReference type="PANTHER" id="PTHR12610">
    <property type="entry name" value="SINGLE STRANDED DNA BINDING PROTEIN"/>
    <property type="match status" value="1"/>
</dbReference>
<keyword evidence="3" id="KW-0238">DNA-binding</keyword>
<proteinExistence type="predicted"/>
<reference evidence="3 4" key="1">
    <citation type="submission" date="2018-10" db="EMBL/GenBank/DDBJ databases">
        <title>Genome assembly for a Yunnan-Guizhou Plateau 3E fish, Anabarilius grahami (Regan), and its evolutionary and genetic applications.</title>
        <authorList>
            <person name="Jiang W."/>
        </authorList>
    </citation>
    <scope>NUCLEOTIDE SEQUENCE [LARGE SCALE GENOMIC DNA]</scope>
    <source>
        <strain evidence="3">AG-KIZ</strain>
        <tissue evidence="3">Muscle</tissue>
    </source>
</reference>
<dbReference type="GO" id="GO:0005634">
    <property type="term" value="C:nucleus"/>
    <property type="evidence" value="ECO:0007669"/>
    <property type="project" value="UniProtKB-SubCell"/>
</dbReference>
<dbReference type="Proteomes" id="UP000281406">
    <property type="component" value="Unassembled WGS sequence"/>
</dbReference>
<dbReference type="OrthoDB" id="5600002at2759"/>
<evidence type="ECO:0000313" key="4">
    <source>
        <dbReference type="Proteomes" id="UP000281406"/>
    </source>
</evidence>
<comment type="subcellular location">
    <subcellularLocation>
        <location evidence="1">Nucleus</location>
    </subcellularLocation>
</comment>